<evidence type="ECO:0000259" key="2">
    <source>
        <dbReference type="Pfam" id="PF00078"/>
    </source>
</evidence>
<feature type="non-terminal residue" evidence="3">
    <location>
        <position position="1"/>
    </location>
</feature>
<feature type="domain" description="Reverse transcriptase" evidence="2">
    <location>
        <begin position="126"/>
        <end position="256"/>
    </location>
</feature>
<reference evidence="3" key="1">
    <citation type="submission" date="2018-05" db="EMBL/GenBank/DDBJ databases">
        <title>Draft genome of Mucuna pruriens seed.</title>
        <authorList>
            <person name="Nnadi N.E."/>
            <person name="Vos R."/>
            <person name="Hasami M.H."/>
            <person name="Devisetty U.K."/>
            <person name="Aguiy J.C."/>
        </authorList>
    </citation>
    <scope>NUCLEOTIDE SEQUENCE [LARGE SCALE GENOMIC DNA]</scope>
    <source>
        <strain evidence="3">JCA_2017</strain>
    </source>
</reference>
<dbReference type="Proteomes" id="UP000257109">
    <property type="component" value="Unassembled WGS sequence"/>
</dbReference>
<keyword evidence="4" id="KW-1185">Reference proteome</keyword>
<dbReference type="Pfam" id="PF00078">
    <property type="entry name" value="RVT_1"/>
    <property type="match status" value="1"/>
</dbReference>
<accession>A0A371GXC2</accession>
<gene>
    <name evidence="3" type="ORF">CR513_22302</name>
</gene>
<dbReference type="CDD" id="cd01647">
    <property type="entry name" value="RT_LTR"/>
    <property type="match status" value="1"/>
</dbReference>
<dbReference type="InterPro" id="IPR043502">
    <property type="entry name" value="DNA/RNA_pol_sf"/>
</dbReference>
<dbReference type="SUPFAM" id="SSF56672">
    <property type="entry name" value="DNA/RNA polymerases"/>
    <property type="match status" value="1"/>
</dbReference>
<evidence type="ECO:0000313" key="3">
    <source>
        <dbReference type="EMBL" id="RDX95212.1"/>
    </source>
</evidence>
<dbReference type="Gene3D" id="3.30.70.270">
    <property type="match status" value="1"/>
</dbReference>
<organism evidence="3 4">
    <name type="scientific">Mucuna pruriens</name>
    <name type="common">Velvet bean</name>
    <name type="synonym">Dolichos pruriens</name>
    <dbReference type="NCBI Taxonomy" id="157652"/>
    <lineage>
        <taxon>Eukaryota</taxon>
        <taxon>Viridiplantae</taxon>
        <taxon>Streptophyta</taxon>
        <taxon>Embryophyta</taxon>
        <taxon>Tracheophyta</taxon>
        <taxon>Spermatophyta</taxon>
        <taxon>Magnoliopsida</taxon>
        <taxon>eudicotyledons</taxon>
        <taxon>Gunneridae</taxon>
        <taxon>Pentapetalae</taxon>
        <taxon>rosids</taxon>
        <taxon>fabids</taxon>
        <taxon>Fabales</taxon>
        <taxon>Fabaceae</taxon>
        <taxon>Papilionoideae</taxon>
        <taxon>50 kb inversion clade</taxon>
        <taxon>NPAAA clade</taxon>
        <taxon>indigoferoid/millettioid clade</taxon>
        <taxon>Phaseoleae</taxon>
        <taxon>Mucuna</taxon>
    </lineage>
</organism>
<feature type="compositionally biased region" description="Polar residues" evidence="1">
    <location>
        <begin position="1"/>
        <end position="12"/>
    </location>
</feature>
<dbReference type="EMBL" id="QJKJ01004183">
    <property type="protein sequence ID" value="RDX95212.1"/>
    <property type="molecule type" value="Genomic_DNA"/>
</dbReference>
<dbReference type="PANTHER" id="PTHR24559:SF444">
    <property type="entry name" value="REVERSE TRANSCRIPTASE DOMAIN-CONTAINING PROTEIN"/>
    <property type="match status" value="1"/>
</dbReference>
<evidence type="ECO:0000313" key="4">
    <source>
        <dbReference type="Proteomes" id="UP000257109"/>
    </source>
</evidence>
<dbReference type="Gene3D" id="3.10.10.10">
    <property type="entry name" value="HIV Type 1 Reverse Transcriptase, subunit A, domain 1"/>
    <property type="match status" value="1"/>
</dbReference>
<evidence type="ECO:0000256" key="1">
    <source>
        <dbReference type="SAM" id="MobiDB-lite"/>
    </source>
</evidence>
<proteinExistence type="predicted"/>
<protein>
    <recommendedName>
        <fullName evidence="2">Reverse transcriptase domain-containing protein</fullName>
    </recommendedName>
</protein>
<dbReference type="STRING" id="157652.A0A371GXC2"/>
<feature type="region of interest" description="Disordered" evidence="1">
    <location>
        <begin position="33"/>
        <end position="87"/>
    </location>
</feature>
<comment type="caution">
    <text evidence="3">The sequence shown here is derived from an EMBL/GenBank/DDBJ whole genome shotgun (WGS) entry which is preliminary data.</text>
</comment>
<feature type="region of interest" description="Disordered" evidence="1">
    <location>
        <begin position="1"/>
        <end position="21"/>
    </location>
</feature>
<feature type="compositionally biased region" description="Basic and acidic residues" evidence="1">
    <location>
        <begin position="56"/>
        <end position="87"/>
    </location>
</feature>
<dbReference type="InterPro" id="IPR043128">
    <property type="entry name" value="Rev_trsase/Diguanyl_cyclase"/>
</dbReference>
<name>A0A371GXC2_MUCPR</name>
<feature type="compositionally biased region" description="Basic and acidic residues" evidence="1">
    <location>
        <begin position="33"/>
        <end position="49"/>
    </location>
</feature>
<dbReference type="OrthoDB" id="542221at2759"/>
<dbReference type="PANTHER" id="PTHR24559">
    <property type="entry name" value="TRANSPOSON TY3-I GAG-POL POLYPROTEIN"/>
    <property type="match status" value="1"/>
</dbReference>
<sequence length="297" mass="34551">MRRGNQRASTNGIHKDRRPQLVEDLKEVQIRLNPHEKTKIRASLTREVDEQLTLSRKTESSRPAKTESSRPAKTESSRPTKIESFRPAETESPLYHFGLSPSAQASIQAHMLKLQSKLILCGKFDHACSKDPYPLPSIDQLVDGSSRYDLLSFIDAYSRYNQIQMHPLDEEKMAFIIDNDNFCYQVMPFSLKNTGATYQRLMGRIFRDQIGQEMEIYIDDMVVKLSIKNWHYEALANVFATLRKHKLRLNPKKCSFDEFKKEQRLVYFIAKVLQGVETHYQRIKKATLALIIKEKRL</sequence>
<dbReference type="InterPro" id="IPR053134">
    <property type="entry name" value="RNA-dir_DNA_polymerase"/>
</dbReference>
<dbReference type="AlphaFoldDB" id="A0A371GXC2"/>
<dbReference type="InterPro" id="IPR000477">
    <property type="entry name" value="RT_dom"/>
</dbReference>